<evidence type="ECO:0000256" key="1">
    <source>
        <dbReference type="ARBA" id="ARBA00022723"/>
    </source>
</evidence>
<evidence type="ECO:0000256" key="2">
    <source>
        <dbReference type="ARBA" id="ARBA00023285"/>
    </source>
</evidence>
<evidence type="ECO:0000259" key="3">
    <source>
        <dbReference type="Pfam" id="PF02965"/>
    </source>
</evidence>
<dbReference type="PANTHER" id="PTHR45833:SF1">
    <property type="entry name" value="METHIONINE SYNTHASE"/>
    <property type="match status" value="1"/>
</dbReference>
<gene>
    <name evidence="4" type="ORF">PFLUV_G00278350</name>
</gene>
<reference evidence="4 5" key="1">
    <citation type="submission" date="2019-06" db="EMBL/GenBank/DDBJ databases">
        <title>A chromosome-scale genome assembly of the European perch, Perca fluviatilis.</title>
        <authorList>
            <person name="Roques C."/>
            <person name="Zahm M."/>
            <person name="Cabau C."/>
            <person name="Klopp C."/>
            <person name="Bouchez O."/>
            <person name="Donnadieu C."/>
            <person name="Kuhl H."/>
            <person name="Gislard M."/>
            <person name="Guendouz S."/>
            <person name="Journot L."/>
            <person name="Haffray P."/>
            <person name="Bestin A."/>
            <person name="Morvezen R."/>
            <person name="Feron R."/>
            <person name="Wen M."/>
            <person name="Jouanno E."/>
            <person name="Herpin A."/>
            <person name="Schartl M."/>
            <person name="Postlethwait J."/>
            <person name="Schaerlinger B."/>
            <person name="Chardard D."/>
            <person name="Lecocq T."/>
            <person name="Poncet C."/>
            <person name="Jaffrelo L."/>
            <person name="Lampietro C."/>
            <person name="Guiguen Y."/>
        </authorList>
    </citation>
    <scope>NUCLEOTIDE SEQUENCE [LARGE SCALE GENOMIC DNA]</scope>
    <source>
        <tissue evidence="4">Blood</tissue>
    </source>
</reference>
<dbReference type="EMBL" id="VHII01000105">
    <property type="protein sequence ID" value="KAF1371435.1"/>
    <property type="molecule type" value="Genomic_DNA"/>
</dbReference>
<dbReference type="AlphaFoldDB" id="A0A6A5DYB6"/>
<keyword evidence="1" id="KW-0479">Metal-binding</keyword>
<dbReference type="Gene3D" id="1.10.288.10">
    <property type="entry name" value="Cobalamin-dependent Methionine Synthase, domain 2"/>
    <property type="match status" value="1"/>
</dbReference>
<dbReference type="SUPFAM" id="SSF56507">
    <property type="entry name" value="Methionine synthase activation domain-like"/>
    <property type="match status" value="1"/>
</dbReference>
<organism evidence="4 5">
    <name type="scientific">Perca fluviatilis</name>
    <name type="common">European perch</name>
    <dbReference type="NCBI Taxonomy" id="8168"/>
    <lineage>
        <taxon>Eukaryota</taxon>
        <taxon>Metazoa</taxon>
        <taxon>Chordata</taxon>
        <taxon>Craniata</taxon>
        <taxon>Vertebrata</taxon>
        <taxon>Euteleostomi</taxon>
        <taxon>Actinopterygii</taxon>
        <taxon>Neopterygii</taxon>
        <taxon>Teleostei</taxon>
        <taxon>Neoteleostei</taxon>
        <taxon>Acanthomorphata</taxon>
        <taxon>Eupercaria</taxon>
        <taxon>Perciformes</taxon>
        <taxon>Percoidei</taxon>
        <taxon>Percidae</taxon>
        <taxon>Percinae</taxon>
        <taxon>Perca</taxon>
    </lineage>
</organism>
<protein>
    <recommendedName>
        <fullName evidence="3">AdoMet activation domain-containing protein</fullName>
    </recommendedName>
</protein>
<feature type="domain" description="AdoMet activation" evidence="3">
    <location>
        <begin position="72"/>
        <end position="161"/>
    </location>
</feature>
<dbReference type="GO" id="GO:0050667">
    <property type="term" value="P:homocysteine metabolic process"/>
    <property type="evidence" value="ECO:0007669"/>
    <property type="project" value="TreeGrafter"/>
</dbReference>
<dbReference type="InterPro" id="IPR037010">
    <property type="entry name" value="VitB12-dep_Met_synth_activ_sf"/>
</dbReference>
<proteinExistence type="predicted"/>
<dbReference type="InterPro" id="IPR050554">
    <property type="entry name" value="Met_Synthase/Corrinoid"/>
</dbReference>
<evidence type="ECO:0000313" key="5">
    <source>
        <dbReference type="Proteomes" id="UP000465112"/>
    </source>
</evidence>
<keyword evidence="2" id="KW-0170">Cobalt</keyword>
<dbReference type="GO" id="GO:0008705">
    <property type="term" value="F:methionine synthase activity"/>
    <property type="evidence" value="ECO:0007669"/>
    <property type="project" value="InterPro"/>
</dbReference>
<dbReference type="InterPro" id="IPR004223">
    <property type="entry name" value="VitB12-dep_Met_synth_activ_dom"/>
</dbReference>
<sequence length="177" mass="20561">MLWCAHSSLDEELREEYFEDLKEEYEEIRQEHYDSLKDRRYLSLSQARGKALHIDWLSLPRPVCPQFLGTRALRGKYPNRGYPKIFNDKTVGSEARRVFDEAQRLLNQMIDSGSLKGGAWWGSGLHRVMADISVYKDDVTVNRTPSPTLHFMAYDNRRRRTAPVQSPTCVCLTLLPL</sequence>
<evidence type="ECO:0000313" key="4">
    <source>
        <dbReference type="EMBL" id="KAF1371435.1"/>
    </source>
</evidence>
<dbReference type="PANTHER" id="PTHR45833">
    <property type="entry name" value="METHIONINE SYNTHASE"/>
    <property type="match status" value="1"/>
</dbReference>
<name>A0A6A5DYB6_PERFL</name>
<dbReference type="GO" id="GO:0046653">
    <property type="term" value="P:tetrahydrofolate metabolic process"/>
    <property type="evidence" value="ECO:0007669"/>
    <property type="project" value="TreeGrafter"/>
</dbReference>
<keyword evidence="5" id="KW-1185">Reference proteome</keyword>
<dbReference type="GO" id="GO:0005829">
    <property type="term" value="C:cytosol"/>
    <property type="evidence" value="ECO:0007669"/>
    <property type="project" value="TreeGrafter"/>
</dbReference>
<comment type="caution">
    <text evidence="4">The sequence shown here is derived from an EMBL/GenBank/DDBJ whole genome shotgun (WGS) entry which is preliminary data.</text>
</comment>
<accession>A0A6A5DYB6</accession>
<dbReference type="Pfam" id="PF02965">
    <property type="entry name" value="Met_synt_B12"/>
    <property type="match status" value="1"/>
</dbReference>
<dbReference type="GO" id="GO:0046872">
    <property type="term" value="F:metal ion binding"/>
    <property type="evidence" value="ECO:0007669"/>
    <property type="project" value="UniProtKB-KW"/>
</dbReference>
<dbReference type="Proteomes" id="UP000465112">
    <property type="component" value="Unassembled WGS sequence"/>
</dbReference>